<reference evidence="2" key="1">
    <citation type="journal article" date="2013" name="Proc. Natl. Acad. Sci. U.S.A.">
        <title>Genome structure and metabolic features in the red seaweed Chondrus crispus shed light on evolution of the Archaeplastida.</title>
        <authorList>
            <person name="Collen J."/>
            <person name="Porcel B."/>
            <person name="Carre W."/>
            <person name="Ball S.G."/>
            <person name="Chaparro C."/>
            <person name="Tonon T."/>
            <person name="Barbeyron T."/>
            <person name="Michel G."/>
            <person name="Noel B."/>
            <person name="Valentin K."/>
            <person name="Elias M."/>
            <person name="Artiguenave F."/>
            <person name="Arun A."/>
            <person name="Aury J.M."/>
            <person name="Barbosa-Neto J.F."/>
            <person name="Bothwell J.H."/>
            <person name="Bouget F.Y."/>
            <person name="Brillet L."/>
            <person name="Cabello-Hurtado F."/>
            <person name="Capella-Gutierrez S."/>
            <person name="Charrier B."/>
            <person name="Cladiere L."/>
            <person name="Cock J.M."/>
            <person name="Coelho S.M."/>
            <person name="Colleoni C."/>
            <person name="Czjzek M."/>
            <person name="Da Silva C."/>
            <person name="Delage L."/>
            <person name="Denoeud F."/>
            <person name="Deschamps P."/>
            <person name="Dittami S.M."/>
            <person name="Gabaldon T."/>
            <person name="Gachon C.M."/>
            <person name="Groisillier A."/>
            <person name="Herve C."/>
            <person name="Jabbari K."/>
            <person name="Katinka M."/>
            <person name="Kloareg B."/>
            <person name="Kowalczyk N."/>
            <person name="Labadie K."/>
            <person name="Leblanc C."/>
            <person name="Lopez P.J."/>
            <person name="McLachlan D.H."/>
            <person name="Meslet-Cladiere L."/>
            <person name="Moustafa A."/>
            <person name="Nehr Z."/>
            <person name="Nyvall Collen P."/>
            <person name="Panaud O."/>
            <person name="Partensky F."/>
            <person name="Poulain J."/>
            <person name="Rensing S.A."/>
            <person name="Rousvoal S."/>
            <person name="Samson G."/>
            <person name="Symeonidi A."/>
            <person name="Weissenbach J."/>
            <person name="Zambounis A."/>
            <person name="Wincker P."/>
            <person name="Boyen C."/>
        </authorList>
    </citation>
    <scope>NUCLEOTIDE SEQUENCE [LARGE SCALE GENOMIC DNA]</scope>
    <source>
        <strain evidence="2">cv. Stackhouse</strain>
    </source>
</reference>
<dbReference type="RefSeq" id="XP_005715730.1">
    <property type="nucleotide sequence ID" value="XM_005715673.1"/>
</dbReference>
<name>R7QEM8_CHOCR</name>
<dbReference type="KEGG" id="ccp:CHC_T00004038001"/>
<dbReference type="AlphaFoldDB" id="R7QEM8"/>
<sequence>MDSSTVQLLYGANGSVVRFAVNAPHTSTKMVACKAVQNLLLPCFSTSATASDARCTAYFPQTCKYLQYSTGTALHHQLFRGDFFIVIFPLFNVVKGSAPWPGDRWGGCAQYM</sequence>
<evidence type="ECO:0000313" key="2">
    <source>
        <dbReference type="Proteomes" id="UP000012073"/>
    </source>
</evidence>
<dbReference type="EMBL" id="HG001750">
    <property type="protein sequence ID" value="CDF35911.1"/>
    <property type="molecule type" value="Genomic_DNA"/>
</dbReference>
<dbReference type="GeneID" id="17323438"/>
<dbReference type="Proteomes" id="UP000012073">
    <property type="component" value="Unassembled WGS sequence"/>
</dbReference>
<protein>
    <submittedName>
        <fullName evidence="1">Uncharacterized protein</fullName>
    </submittedName>
</protein>
<keyword evidence="2" id="KW-1185">Reference proteome</keyword>
<gene>
    <name evidence="1" type="ORF">CHC_T00004038001</name>
</gene>
<organism evidence="1 2">
    <name type="scientific">Chondrus crispus</name>
    <name type="common">Carrageen Irish moss</name>
    <name type="synonym">Polymorpha crispa</name>
    <dbReference type="NCBI Taxonomy" id="2769"/>
    <lineage>
        <taxon>Eukaryota</taxon>
        <taxon>Rhodophyta</taxon>
        <taxon>Florideophyceae</taxon>
        <taxon>Rhodymeniophycidae</taxon>
        <taxon>Gigartinales</taxon>
        <taxon>Gigartinaceae</taxon>
        <taxon>Chondrus</taxon>
    </lineage>
</organism>
<proteinExistence type="predicted"/>
<evidence type="ECO:0000313" key="1">
    <source>
        <dbReference type="EMBL" id="CDF35911.1"/>
    </source>
</evidence>
<dbReference type="Gramene" id="CDF35911">
    <property type="protein sequence ID" value="CDF35911"/>
    <property type="gene ID" value="CHC_T00004038001"/>
</dbReference>
<accession>R7QEM8</accession>